<comment type="caution">
    <text evidence="2">The sequence shown here is derived from an EMBL/GenBank/DDBJ whole genome shotgun (WGS) entry which is preliminary data.</text>
</comment>
<dbReference type="InterPro" id="IPR036691">
    <property type="entry name" value="Endo/exonu/phosph_ase_sf"/>
</dbReference>
<gene>
    <name evidence="2" type="ORF">HRI_003826200</name>
</gene>
<dbReference type="SUPFAM" id="SSF56219">
    <property type="entry name" value="DNase I-like"/>
    <property type="match status" value="1"/>
</dbReference>
<feature type="domain" description="Reverse transcriptase" evidence="1">
    <location>
        <begin position="483"/>
        <end position="763"/>
    </location>
</feature>
<evidence type="ECO:0000259" key="1">
    <source>
        <dbReference type="PROSITE" id="PS50878"/>
    </source>
</evidence>
<dbReference type="InterPro" id="IPR043502">
    <property type="entry name" value="DNA/RNA_pol_sf"/>
</dbReference>
<reference evidence="2" key="1">
    <citation type="submission" date="2023-05" db="EMBL/GenBank/DDBJ databases">
        <title>Genome and transcriptome analyses reveal genes involved in the formation of fine ridges on petal epidermal cells in Hibiscus trionum.</title>
        <authorList>
            <person name="Koshimizu S."/>
            <person name="Masuda S."/>
            <person name="Ishii T."/>
            <person name="Shirasu K."/>
            <person name="Hoshino A."/>
            <person name="Arita M."/>
        </authorList>
    </citation>
    <scope>NUCLEOTIDE SEQUENCE</scope>
    <source>
        <strain evidence="2">Hamamatsu line</strain>
    </source>
</reference>
<dbReference type="Pfam" id="PF00078">
    <property type="entry name" value="RVT_1"/>
    <property type="match status" value="1"/>
</dbReference>
<dbReference type="PANTHER" id="PTHR33116:SF75">
    <property type="entry name" value="RIBONUCLEASE H PROTEIN"/>
    <property type="match status" value="1"/>
</dbReference>
<evidence type="ECO:0000313" key="2">
    <source>
        <dbReference type="EMBL" id="GMJ01570.1"/>
    </source>
</evidence>
<dbReference type="CDD" id="cd06222">
    <property type="entry name" value="RNase_H_like"/>
    <property type="match status" value="1"/>
</dbReference>
<dbReference type="GO" id="GO:0003676">
    <property type="term" value="F:nucleic acid binding"/>
    <property type="evidence" value="ECO:0007669"/>
    <property type="project" value="InterPro"/>
</dbReference>
<dbReference type="GO" id="GO:0004523">
    <property type="term" value="F:RNA-DNA hybrid ribonuclease activity"/>
    <property type="evidence" value="ECO:0007669"/>
    <property type="project" value="InterPro"/>
</dbReference>
<dbReference type="Gene3D" id="3.30.420.10">
    <property type="entry name" value="Ribonuclease H-like superfamily/Ribonuclease H"/>
    <property type="match status" value="1"/>
</dbReference>
<keyword evidence="3" id="KW-1185">Reference proteome</keyword>
<dbReference type="InterPro" id="IPR036397">
    <property type="entry name" value="RNaseH_sf"/>
</dbReference>
<dbReference type="InterPro" id="IPR026960">
    <property type="entry name" value="RVT-Znf"/>
</dbReference>
<dbReference type="OrthoDB" id="1736747at2759"/>
<dbReference type="InterPro" id="IPR000477">
    <property type="entry name" value="RT_dom"/>
</dbReference>
<sequence length="1381" mass="157725">MIKLSIVSWNIRGLGKLEKSRAIRLLVQQKKPSLIFIQETKKTIIDQRTFQKLASEFLSEFVFSPAEGSAGGLLCGWNPNVFKILNHFIFKNFIAVIGTVMGCNGWFGFINVYGPSTDSEKHVFFQELQSFMNSFQLPWCVAGDYNAITCREEKIGLHFNNNSAESFRRFIQETELIDLPLVGGDFTWSNNRDPPTWVRLDRFLVNSKFISTFQNLKQSLLHKSISDHNAILLEEVLYDWGPKPFKFFSYLLEEEGFVDTVSKAISNMRSDQPGISLCHMLKRSKFIVKNWSAKSILPSRENINSLEENIAVLEKNMQKGVAGSSSSIVLARLKNDLWELLRKEERIWLQKARIKWFNFGDRNTHFFHAVASNRRRINMIPEINMGGNKITDPSRMRECIFQHFSAAYNSKSALEVDELRLDFKQISESQKLNLERSFSEEEIREAVFSSEGDRAPGPDGFNMDFFKQFWSALKPSILNFFENFYHGKNWEMGLNHSFLTLIPKKPGASFLEDFRPISLIGGVYKILSKVLSKRLRLCADSIISESQFAFISGRQILDCSFIANEAIDAILKEGRSGLVFKVDFKKAYDTVEWSFLIRILREMGFGDRWISWIYKCVSSASISVLVNGSPTSSFSLSRGLRQGCSLSPMLFNIVGEALHLMIDKATQQGLFNGFSLGRGVNKMSLSHIQFADDLLMFCNASLGEIRNVKRILRLFEVASGLQLNLNKCRLIGLNTADQNIKEWANTLGCEEGKLPIEYLGLPLGPKRNTLAMWEPIINRVHAALASWKSTKLTFSGRLVMIKSVLASIPIYYMSLFPLPSAVLKNLNQIMANFLWGGSSSSKKIHWSKWEVVCRPYCLGGLGVRDLAFQNRALLCKWMWKFSSDKDGMWKKVMCAKYNLEHRMLFPSDCSPAKSSWLWKGVLKSFYQNDDLGCFFRNNLKLLVGDGLYISFWTDWWIGDAPLLVNFPRIHALSCNKIGKIADFGVLRNSKWEWNIILRRRLFDWEVNQWDSFIQLLNSFKSLSSVSDSLVWKGSGDGSLSVKNCFHSFYNQHEQSAFWKSFVWKNLTPPRVDFFTWQVCNNRLPVKMELLKRGVSSISDSLCPLCMEENETVNHLLFVCRLSWKVWMRVASFWELKLVMPSDGITFLKYWNDLKPKFADEKFWFIIPRAVMWSIWLARNDFIFKKSVVDCSNIVLLVLYRMANWFRAGNKEVHFTVEELVCNPAIASKVAKVKPAPHEISAWLPPPIGFMKLNVDGAQDLRGLKGGIGGIIRDSEGKKVASFSEQCDAGVPVLVELEAMDRGLQLFFGSSHCSKYRLIVESDCKNLIDWILNKTSCPRTVKESILKFQELSSTKGCIFRFVPRACNIVADGLAKEGIGAAG</sequence>
<dbReference type="Gene3D" id="3.60.10.10">
    <property type="entry name" value="Endonuclease/exonuclease/phosphatase"/>
    <property type="match status" value="1"/>
</dbReference>
<dbReference type="Proteomes" id="UP001165190">
    <property type="component" value="Unassembled WGS sequence"/>
</dbReference>
<dbReference type="CDD" id="cd01650">
    <property type="entry name" value="RT_nLTR_like"/>
    <property type="match status" value="1"/>
</dbReference>
<dbReference type="Pfam" id="PF13966">
    <property type="entry name" value="zf-RVT"/>
    <property type="match status" value="1"/>
</dbReference>
<dbReference type="InterPro" id="IPR005135">
    <property type="entry name" value="Endo/exonuclease/phosphatase"/>
</dbReference>
<dbReference type="InterPro" id="IPR044730">
    <property type="entry name" value="RNase_H-like_dom_plant"/>
</dbReference>
<dbReference type="PANTHER" id="PTHR33116">
    <property type="entry name" value="REVERSE TRANSCRIPTASE ZINC-BINDING DOMAIN-CONTAINING PROTEIN-RELATED-RELATED"/>
    <property type="match status" value="1"/>
</dbReference>
<dbReference type="InterPro" id="IPR002156">
    <property type="entry name" value="RNaseH_domain"/>
</dbReference>
<dbReference type="InterPro" id="IPR012337">
    <property type="entry name" value="RNaseH-like_sf"/>
</dbReference>
<protein>
    <recommendedName>
        <fullName evidence="1">Reverse transcriptase domain-containing protein</fullName>
    </recommendedName>
</protein>
<name>A0A9W7MJ07_HIBTR</name>
<evidence type="ECO:0000313" key="3">
    <source>
        <dbReference type="Proteomes" id="UP001165190"/>
    </source>
</evidence>
<dbReference type="PROSITE" id="PS50878">
    <property type="entry name" value="RT_POL"/>
    <property type="match status" value="1"/>
</dbReference>
<organism evidence="2 3">
    <name type="scientific">Hibiscus trionum</name>
    <name type="common">Flower of an hour</name>
    <dbReference type="NCBI Taxonomy" id="183268"/>
    <lineage>
        <taxon>Eukaryota</taxon>
        <taxon>Viridiplantae</taxon>
        <taxon>Streptophyta</taxon>
        <taxon>Embryophyta</taxon>
        <taxon>Tracheophyta</taxon>
        <taxon>Spermatophyta</taxon>
        <taxon>Magnoliopsida</taxon>
        <taxon>eudicotyledons</taxon>
        <taxon>Gunneridae</taxon>
        <taxon>Pentapetalae</taxon>
        <taxon>rosids</taxon>
        <taxon>malvids</taxon>
        <taxon>Malvales</taxon>
        <taxon>Malvaceae</taxon>
        <taxon>Malvoideae</taxon>
        <taxon>Hibiscus</taxon>
    </lineage>
</organism>
<dbReference type="Pfam" id="PF03372">
    <property type="entry name" value="Exo_endo_phos"/>
    <property type="match status" value="1"/>
</dbReference>
<accession>A0A9W7MJ07</accession>
<proteinExistence type="predicted"/>
<dbReference type="Pfam" id="PF13456">
    <property type="entry name" value="RVT_3"/>
    <property type="match status" value="1"/>
</dbReference>
<dbReference type="SUPFAM" id="SSF56672">
    <property type="entry name" value="DNA/RNA polymerases"/>
    <property type="match status" value="1"/>
</dbReference>
<dbReference type="SUPFAM" id="SSF53098">
    <property type="entry name" value="Ribonuclease H-like"/>
    <property type="match status" value="1"/>
</dbReference>
<dbReference type="EMBL" id="BSYR01000035">
    <property type="protein sequence ID" value="GMJ01570.1"/>
    <property type="molecule type" value="Genomic_DNA"/>
</dbReference>